<accession>A0A8X6NCF0</accession>
<comment type="caution">
    <text evidence="1">The sequence shown here is derived from an EMBL/GenBank/DDBJ whole genome shotgun (WGS) entry which is preliminary data.</text>
</comment>
<sequence length="96" mass="11177">MENLKSKNNITKRFILAAVQKIFDPLGILCSETLPPKILLQNIWKLKLSWDSSLPDDVVKPLLKWWNEVNRLSDIEIPRDFEINVTTQMHVFVDAC</sequence>
<evidence type="ECO:0000313" key="1">
    <source>
        <dbReference type="EMBL" id="GFT07146.1"/>
    </source>
</evidence>
<dbReference type="Proteomes" id="UP000887013">
    <property type="component" value="Unassembled WGS sequence"/>
</dbReference>
<reference evidence="1" key="1">
    <citation type="submission" date="2020-08" db="EMBL/GenBank/DDBJ databases">
        <title>Multicomponent nature underlies the extraordinary mechanical properties of spider dragline silk.</title>
        <authorList>
            <person name="Kono N."/>
            <person name="Nakamura H."/>
            <person name="Mori M."/>
            <person name="Yoshida Y."/>
            <person name="Ohtoshi R."/>
            <person name="Malay A.D."/>
            <person name="Moran D.A.P."/>
            <person name="Tomita M."/>
            <person name="Numata K."/>
            <person name="Arakawa K."/>
        </authorList>
    </citation>
    <scope>NUCLEOTIDE SEQUENCE</scope>
</reference>
<protein>
    <submittedName>
        <fullName evidence="1">Uncharacterized protein</fullName>
    </submittedName>
</protein>
<name>A0A8X6NCF0_NEPPI</name>
<dbReference type="OrthoDB" id="8039504at2759"/>
<dbReference type="Pfam" id="PF05380">
    <property type="entry name" value="Peptidase_A17"/>
    <property type="match status" value="1"/>
</dbReference>
<keyword evidence="2" id="KW-1185">Reference proteome</keyword>
<dbReference type="InterPro" id="IPR008042">
    <property type="entry name" value="Retrotrans_Pao"/>
</dbReference>
<dbReference type="AlphaFoldDB" id="A0A8X6NCF0"/>
<evidence type="ECO:0000313" key="2">
    <source>
        <dbReference type="Proteomes" id="UP000887013"/>
    </source>
</evidence>
<organism evidence="1 2">
    <name type="scientific">Nephila pilipes</name>
    <name type="common">Giant wood spider</name>
    <name type="synonym">Nephila maculata</name>
    <dbReference type="NCBI Taxonomy" id="299642"/>
    <lineage>
        <taxon>Eukaryota</taxon>
        <taxon>Metazoa</taxon>
        <taxon>Ecdysozoa</taxon>
        <taxon>Arthropoda</taxon>
        <taxon>Chelicerata</taxon>
        <taxon>Arachnida</taxon>
        <taxon>Araneae</taxon>
        <taxon>Araneomorphae</taxon>
        <taxon>Entelegynae</taxon>
        <taxon>Araneoidea</taxon>
        <taxon>Nephilidae</taxon>
        <taxon>Nephila</taxon>
    </lineage>
</organism>
<gene>
    <name evidence="1" type="primary">AVEN_112328_1</name>
    <name evidence="1" type="ORF">NPIL_178811</name>
</gene>
<proteinExistence type="predicted"/>
<dbReference type="EMBL" id="BMAW01056700">
    <property type="protein sequence ID" value="GFT07146.1"/>
    <property type="molecule type" value="Genomic_DNA"/>
</dbReference>
<dbReference type="PANTHER" id="PTHR47331">
    <property type="entry name" value="PHD-TYPE DOMAIN-CONTAINING PROTEIN"/>
    <property type="match status" value="1"/>
</dbReference>